<organism evidence="2 3">
    <name type="scientific">Lithospermum erythrorhizon</name>
    <name type="common">Purple gromwell</name>
    <name type="synonym">Lithospermum officinale var. erythrorhizon</name>
    <dbReference type="NCBI Taxonomy" id="34254"/>
    <lineage>
        <taxon>Eukaryota</taxon>
        <taxon>Viridiplantae</taxon>
        <taxon>Streptophyta</taxon>
        <taxon>Embryophyta</taxon>
        <taxon>Tracheophyta</taxon>
        <taxon>Spermatophyta</taxon>
        <taxon>Magnoliopsida</taxon>
        <taxon>eudicotyledons</taxon>
        <taxon>Gunneridae</taxon>
        <taxon>Pentapetalae</taxon>
        <taxon>asterids</taxon>
        <taxon>lamiids</taxon>
        <taxon>Boraginales</taxon>
        <taxon>Boraginaceae</taxon>
        <taxon>Boraginoideae</taxon>
        <taxon>Lithospermeae</taxon>
        <taxon>Lithospermum</taxon>
    </lineage>
</organism>
<name>A0AAV3R309_LITER</name>
<dbReference type="Proteomes" id="UP001454036">
    <property type="component" value="Unassembled WGS sequence"/>
</dbReference>
<reference evidence="2 3" key="1">
    <citation type="submission" date="2024-01" db="EMBL/GenBank/DDBJ databases">
        <title>The complete chloroplast genome sequence of Lithospermum erythrorhizon: insights into the phylogenetic relationship among Boraginaceae species and the maternal lineages of purple gromwells.</title>
        <authorList>
            <person name="Okada T."/>
            <person name="Watanabe K."/>
        </authorList>
    </citation>
    <scope>NUCLEOTIDE SEQUENCE [LARGE SCALE GENOMIC DNA]</scope>
</reference>
<gene>
    <name evidence="2" type="ORF">LIER_23826</name>
</gene>
<comment type="caution">
    <text evidence="2">The sequence shown here is derived from an EMBL/GenBank/DDBJ whole genome shotgun (WGS) entry which is preliminary data.</text>
</comment>
<keyword evidence="3" id="KW-1185">Reference proteome</keyword>
<feature type="region of interest" description="Disordered" evidence="1">
    <location>
        <begin position="1"/>
        <end position="224"/>
    </location>
</feature>
<protein>
    <submittedName>
        <fullName evidence="2">Uncharacterized protein</fullName>
    </submittedName>
</protein>
<feature type="compositionally biased region" description="Polar residues" evidence="1">
    <location>
        <begin position="213"/>
        <end position="224"/>
    </location>
</feature>
<accession>A0AAV3R309</accession>
<proteinExistence type="predicted"/>
<evidence type="ECO:0000256" key="1">
    <source>
        <dbReference type="SAM" id="MobiDB-lite"/>
    </source>
</evidence>
<sequence>MSMNIGDVGSGVNNPEEGSVNVSSFDDPEEGSVNIGDAEGDEGRPTVIDTDNDTEKDENVTLSVRDTAMEDVEVMTSMDVPRADRTSNVTKGREDVIPNVVDTGAGVGNLPKEKKRAEPTVGESATDTLNTEGVEILEAASQEKKKSKKRKHKRNANEGEASEPKKKLSKEERAAKKAKRTERKARKATEEATGDDVQEIANEQVAVDVRPTGSDSWNPTVEQS</sequence>
<dbReference type="AlphaFoldDB" id="A0AAV3R309"/>
<evidence type="ECO:0000313" key="3">
    <source>
        <dbReference type="Proteomes" id="UP001454036"/>
    </source>
</evidence>
<feature type="compositionally biased region" description="Basic and acidic residues" evidence="1">
    <location>
        <begin position="162"/>
        <end position="175"/>
    </location>
</feature>
<dbReference type="EMBL" id="BAABME010006794">
    <property type="protein sequence ID" value="GAA0169308.1"/>
    <property type="molecule type" value="Genomic_DNA"/>
</dbReference>
<feature type="compositionally biased region" description="Basic residues" evidence="1">
    <location>
        <begin position="176"/>
        <end position="186"/>
    </location>
</feature>
<feature type="compositionally biased region" description="Basic residues" evidence="1">
    <location>
        <begin position="145"/>
        <end position="154"/>
    </location>
</feature>
<evidence type="ECO:0000313" key="2">
    <source>
        <dbReference type="EMBL" id="GAA0169308.1"/>
    </source>
</evidence>
<feature type="compositionally biased region" description="Basic and acidic residues" evidence="1">
    <location>
        <begin position="81"/>
        <end position="96"/>
    </location>
</feature>